<dbReference type="VEuPathDB" id="TriTrypDB:LPAL13_280021500"/>
<dbReference type="VEuPathDB" id="TriTrypDB:LPMP_281540"/>
<dbReference type="GeneID" id="22576599"/>
<evidence type="ECO:0000256" key="1">
    <source>
        <dbReference type="SAM" id="MobiDB-lite"/>
    </source>
</evidence>
<sequence>MCTVYAPACQSLSRRSSAPPYRYINRDLIYTSASPLRCAPFGAQYDPHYATVGLDELTMDNTDFLRTHKDRPAEDVCAEFRRRNSTDSSSKAALFDRRNCKDVATPIEKGISPRPTNISGRKTGLRSSSSSRTNMSRE</sequence>
<dbReference type="EC" id="2.7.7.7" evidence="2"/>
<gene>
    <name evidence="2" type="ORF">LPMP_281540</name>
</gene>
<feature type="compositionally biased region" description="Low complexity" evidence="1">
    <location>
        <begin position="119"/>
        <end position="138"/>
    </location>
</feature>
<reference evidence="2 3" key="1">
    <citation type="journal article" date="2015" name="Sci. Rep.">
        <title>The genome of Leishmania panamensis: insights into genomics of the L. (Viannia) subgenus.</title>
        <authorList>
            <person name="Llanes A."/>
            <person name="Restrepo C.M."/>
            <person name="Vecchio G.D."/>
            <person name="Anguizola F.J."/>
            <person name="Lleonart R."/>
        </authorList>
    </citation>
    <scope>NUCLEOTIDE SEQUENCE [LARGE SCALE GENOMIC DNA]</scope>
    <source>
        <strain evidence="2 3">MHOM/PA/94/PSC-1</strain>
    </source>
</reference>
<dbReference type="EMBL" id="CP009397">
    <property type="protein sequence ID" value="AIN99787.1"/>
    <property type="molecule type" value="Genomic_DNA"/>
</dbReference>
<proteinExistence type="predicted"/>
<keyword evidence="3" id="KW-1185">Reference proteome</keyword>
<evidence type="ECO:0000313" key="2">
    <source>
        <dbReference type="EMBL" id="AIN99787.1"/>
    </source>
</evidence>
<protein>
    <submittedName>
        <fullName evidence="2">DNA polymerase kappa, putative</fullName>
        <ecNumber evidence="2">2.7.7.7</ecNumber>
    </submittedName>
</protein>
<keyword evidence="2" id="KW-0808">Transferase</keyword>
<dbReference type="KEGG" id="lpan:LPMP_281540"/>
<dbReference type="GO" id="GO:0003887">
    <property type="term" value="F:DNA-directed DNA polymerase activity"/>
    <property type="evidence" value="ECO:0007669"/>
    <property type="project" value="UniProtKB-EC"/>
</dbReference>
<dbReference type="Proteomes" id="UP000063063">
    <property type="component" value="Chromosome 28"/>
</dbReference>
<name>A0A088RUG9_LEIPA</name>
<evidence type="ECO:0000313" key="3">
    <source>
        <dbReference type="Proteomes" id="UP000063063"/>
    </source>
</evidence>
<organism evidence="2 3">
    <name type="scientific">Leishmania panamensis</name>
    <dbReference type="NCBI Taxonomy" id="5679"/>
    <lineage>
        <taxon>Eukaryota</taxon>
        <taxon>Discoba</taxon>
        <taxon>Euglenozoa</taxon>
        <taxon>Kinetoplastea</taxon>
        <taxon>Metakinetoplastina</taxon>
        <taxon>Trypanosomatida</taxon>
        <taxon>Trypanosomatidae</taxon>
        <taxon>Leishmaniinae</taxon>
        <taxon>Leishmania</taxon>
        <taxon>Leishmania guyanensis species complex</taxon>
    </lineage>
</organism>
<dbReference type="RefSeq" id="XP_010700494.1">
    <property type="nucleotide sequence ID" value="XM_010702192.1"/>
</dbReference>
<keyword evidence="2" id="KW-0548">Nucleotidyltransferase</keyword>
<feature type="region of interest" description="Disordered" evidence="1">
    <location>
        <begin position="106"/>
        <end position="138"/>
    </location>
</feature>
<dbReference type="AlphaFoldDB" id="A0A088RUG9"/>
<accession>A0A088RUG9</accession>